<comment type="caution">
    <text evidence="3">The sequence shown here is derived from an EMBL/GenBank/DDBJ whole genome shotgun (WGS) entry which is preliminary data.</text>
</comment>
<comment type="catalytic activity">
    <reaction evidence="2">
        <text>a quinone + NADH + 5 H(+)(in) = a quinol + NAD(+) + 4 H(+)(out)</text>
        <dbReference type="Rhea" id="RHEA:57888"/>
        <dbReference type="ChEBI" id="CHEBI:15378"/>
        <dbReference type="ChEBI" id="CHEBI:24646"/>
        <dbReference type="ChEBI" id="CHEBI:57540"/>
        <dbReference type="ChEBI" id="CHEBI:57945"/>
        <dbReference type="ChEBI" id="CHEBI:132124"/>
    </reaction>
</comment>
<dbReference type="EMBL" id="BAABGX010000002">
    <property type="protein sequence ID" value="GAA4302995.1"/>
    <property type="molecule type" value="Genomic_DNA"/>
</dbReference>
<evidence type="ECO:0000256" key="2">
    <source>
        <dbReference type="RuleBase" id="RU004429"/>
    </source>
</evidence>
<comment type="subcellular location">
    <subcellularLocation>
        <location evidence="2">Cell membrane</location>
        <topology evidence="2">Multi-pass membrane protein</topology>
    </subcellularLocation>
</comment>
<evidence type="ECO:0000313" key="3">
    <source>
        <dbReference type="EMBL" id="GAA4302995.1"/>
    </source>
</evidence>
<feature type="transmembrane region" description="Helical" evidence="2">
    <location>
        <begin position="32"/>
        <end position="50"/>
    </location>
</feature>
<keyword evidence="2" id="KW-1133">Transmembrane helix</keyword>
<dbReference type="Gene3D" id="1.20.120.1200">
    <property type="entry name" value="NADH-ubiquinone/plastoquinone oxidoreductase chain 6, subunit NuoJ"/>
    <property type="match status" value="1"/>
</dbReference>
<feature type="transmembrane region" description="Helical" evidence="2">
    <location>
        <begin position="90"/>
        <end position="112"/>
    </location>
</feature>
<feature type="transmembrane region" description="Helical" evidence="2">
    <location>
        <begin position="6"/>
        <end position="25"/>
    </location>
</feature>
<accession>A0ABP8FGQ7</accession>
<dbReference type="PANTHER" id="PTHR33269:SF17">
    <property type="entry name" value="NADH-UBIQUINONE OXIDOREDUCTASE CHAIN 6"/>
    <property type="match status" value="1"/>
</dbReference>
<keyword evidence="2" id="KW-0874">Quinone</keyword>
<dbReference type="InterPro" id="IPR001457">
    <property type="entry name" value="NADH_UbQ/plastoQ_OxRdtase_su6"/>
</dbReference>
<dbReference type="Pfam" id="PF00499">
    <property type="entry name" value="Oxidored_q3"/>
    <property type="match status" value="1"/>
</dbReference>
<feature type="transmembrane region" description="Helical" evidence="2">
    <location>
        <begin position="56"/>
        <end position="78"/>
    </location>
</feature>
<gene>
    <name evidence="3" type="ORF">GCM10023183_15200</name>
</gene>
<dbReference type="Proteomes" id="UP001501844">
    <property type="component" value="Unassembled WGS sequence"/>
</dbReference>
<dbReference type="RefSeq" id="WP_345164316.1">
    <property type="nucleotide sequence ID" value="NZ_BAABGX010000002.1"/>
</dbReference>
<dbReference type="InterPro" id="IPR042106">
    <property type="entry name" value="Nuo/plastoQ_OxRdtase_6_NuoJ"/>
</dbReference>
<evidence type="ECO:0000256" key="1">
    <source>
        <dbReference type="ARBA" id="ARBA00005698"/>
    </source>
</evidence>
<organism evidence="3 4">
    <name type="scientific">Nibribacter koreensis</name>
    <dbReference type="NCBI Taxonomy" id="1084519"/>
    <lineage>
        <taxon>Bacteria</taxon>
        <taxon>Pseudomonadati</taxon>
        <taxon>Bacteroidota</taxon>
        <taxon>Cytophagia</taxon>
        <taxon>Cytophagales</taxon>
        <taxon>Hymenobacteraceae</taxon>
        <taxon>Nibribacter</taxon>
    </lineage>
</organism>
<reference evidence="4" key="1">
    <citation type="journal article" date="2019" name="Int. J. Syst. Evol. Microbiol.">
        <title>The Global Catalogue of Microorganisms (GCM) 10K type strain sequencing project: providing services to taxonomists for standard genome sequencing and annotation.</title>
        <authorList>
            <consortium name="The Broad Institute Genomics Platform"/>
            <consortium name="The Broad Institute Genome Sequencing Center for Infectious Disease"/>
            <person name="Wu L."/>
            <person name="Ma J."/>
        </authorList>
    </citation>
    <scope>NUCLEOTIDE SEQUENCE [LARGE SCALE GENOMIC DNA]</scope>
    <source>
        <strain evidence="4">JCM 17917</strain>
    </source>
</reference>
<keyword evidence="2" id="KW-0812">Transmembrane</keyword>
<protein>
    <recommendedName>
        <fullName evidence="2">NADH-quinone oxidoreductase subunit J</fullName>
        <ecNumber evidence="2">7.1.1.-</ecNumber>
    </recommendedName>
</protein>
<keyword evidence="4" id="KW-1185">Reference proteome</keyword>
<proteinExistence type="inferred from homology"/>
<sequence>MPSLPQVLFYVFAGLAVGGGVWLLLSKNLLHMAFALLLTLLGLAAIYVLLYADFVAVAQIMVYVGGVLVLILFGLLLSSNATGSFVAQEPVNRSIGLLLAVVLLGGGIWALVQSFDAAFGHYPAVPALAQQAALGHYTSLHGLGKQLISTYVLPFEIASVLLLVALVGAAAITKQTSRK</sequence>
<dbReference type="EC" id="7.1.1.-" evidence="2"/>
<comment type="similarity">
    <text evidence="1 2">Belongs to the complex I subunit 6 family.</text>
</comment>
<comment type="function">
    <text evidence="2">NDH-1 shuttles electrons from NADH, via FMN and iron-sulfur (Fe-S) centers, to quinones in the respiratory chain. Couples the redox reaction to proton translocation (for every two electrons transferred, four hydrogen ions are translocated across the cytoplasmic membrane), and thus conserves the redox energy in a proton gradient.</text>
</comment>
<evidence type="ECO:0000313" key="4">
    <source>
        <dbReference type="Proteomes" id="UP001501844"/>
    </source>
</evidence>
<keyword evidence="2" id="KW-1003">Cell membrane</keyword>
<keyword evidence="2" id="KW-0472">Membrane</keyword>
<name>A0ABP8FGQ7_9BACT</name>
<feature type="transmembrane region" description="Helical" evidence="2">
    <location>
        <begin position="151"/>
        <end position="172"/>
    </location>
</feature>
<keyword evidence="2" id="KW-0520">NAD</keyword>
<dbReference type="PANTHER" id="PTHR33269">
    <property type="entry name" value="NADH-UBIQUINONE OXIDOREDUCTASE CHAIN 6"/>
    <property type="match status" value="1"/>
</dbReference>